<comment type="caution">
    <text evidence="2">The sequence shown here is derived from an EMBL/GenBank/DDBJ whole genome shotgun (WGS) entry which is preliminary data.</text>
</comment>
<keyword evidence="1" id="KW-0812">Transmembrane</keyword>
<proteinExistence type="predicted"/>
<accession>A0A2S7XSA1</accession>
<name>A0A2S7XSA1_9GAMM</name>
<gene>
    <name evidence="2" type="ORF">CXB77_11420</name>
</gene>
<evidence type="ECO:0000313" key="3">
    <source>
        <dbReference type="Proteomes" id="UP000239936"/>
    </source>
</evidence>
<sequence length="60" mass="6869">MALREIFNETQSVIDNAVRFQELKQLPEFRDNFKDFRFIPIKTVVFGLGIAALAGGVCFF</sequence>
<evidence type="ECO:0000313" key="2">
    <source>
        <dbReference type="EMBL" id="PQJ96338.1"/>
    </source>
</evidence>
<dbReference type="Proteomes" id="UP000239936">
    <property type="component" value="Unassembled WGS sequence"/>
</dbReference>
<organism evidence="2 3">
    <name type="scientific">Chromatium okenii</name>
    <dbReference type="NCBI Taxonomy" id="61644"/>
    <lineage>
        <taxon>Bacteria</taxon>
        <taxon>Pseudomonadati</taxon>
        <taxon>Pseudomonadota</taxon>
        <taxon>Gammaproteobacteria</taxon>
        <taxon>Chromatiales</taxon>
        <taxon>Chromatiaceae</taxon>
        <taxon>Chromatium</taxon>
    </lineage>
</organism>
<dbReference type="AlphaFoldDB" id="A0A2S7XSA1"/>
<protein>
    <submittedName>
        <fullName evidence="2">Uncharacterized protein</fullName>
    </submittedName>
</protein>
<keyword evidence="1" id="KW-1133">Transmembrane helix</keyword>
<feature type="transmembrane region" description="Helical" evidence="1">
    <location>
        <begin position="39"/>
        <end position="59"/>
    </location>
</feature>
<keyword evidence="3" id="KW-1185">Reference proteome</keyword>
<dbReference type="EMBL" id="PPGH01000035">
    <property type="protein sequence ID" value="PQJ96338.1"/>
    <property type="molecule type" value="Genomic_DNA"/>
</dbReference>
<reference evidence="2 3" key="1">
    <citation type="submission" date="2018-01" db="EMBL/GenBank/DDBJ databases">
        <title>The complete genome sequence of Chromatium okenii LaCa, a purple sulfur bacterium with a turbulent life.</title>
        <authorList>
            <person name="Luedin S.M."/>
            <person name="Liechti N."/>
            <person name="Storelli N."/>
            <person name="Danza F."/>
            <person name="Wittwer M."/>
            <person name="Pothier J.F."/>
            <person name="Tonolla M.A."/>
        </authorList>
    </citation>
    <scope>NUCLEOTIDE SEQUENCE [LARGE SCALE GENOMIC DNA]</scope>
    <source>
        <strain evidence="2 3">LaCa</strain>
    </source>
</reference>
<evidence type="ECO:0000256" key="1">
    <source>
        <dbReference type="SAM" id="Phobius"/>
    </source>
</evidence>
<keyword evidence="1" id="KW-0472">Membrane</keyword>